<feature type="domain" description="2Fe-2S ferredoxin-type" evidence="16">
    <location>
        <begin position="17"/>
        <end position="107"/>
    </location>
</feature>
<keyword evidence="5 15" id="KW-0001">2Fe-2S</keyword>
<reference evidence="18" key="2">
    <citation type="journal article" date="2007" name="Science">
        <title>Draft genome sequence of the sexually transmitted pathogen Trichomonas vaginalis.</title>
        <authorList>
            <person name="Carlton J.M."/>
            <person name="Hirt R.P."/>
            <person name="Silva J.C."/>
            <person name="Delcher A.L."/>
            <person name="Schatz M."/>
            <person name="Zhao Q."/>
            <person name="Wortman J.R."/>
            <person name="Bidwell S.L."/>
            <person name="Alsmark U.C.M."/>
            <person name="Besteiro S."/>
            <person name="Sicheritz-Ponten T."/>
            <person name="Noel C.J."/>
            <person name="Dacks J.B."/>
            <person name="Foster P.G."/>
            <person name="Simillion C."/>
            <person name="Van de Peer Y."/>
            <person name="Miranda-Saavedra D."/>
            <person name="Barton G.J."/>
            <person name="Westrop G.D."/>
            <person name="Mueller S."/>
            <person name="Dessi D."/>
            <person name="Fiori P.L."/>
            <person name="Ren Q."/>
            <person name="Paulsen I."/>
            <person name="Zhang H."/>
            <person name="Bastida-Corcuera F.D."/>
            <person name="Simoes-Barbosa A."/>
            <person name="Brown M.T."/>
            <person name="Hayes R.D."/>
            <person name="Mukherjee M."/>
            <person name="Okumura C.Y."/>
            <person name="Schneider R."/>
            <person name="Smith A.J."/>
            <person name="Vanacova S."/>
            <person name="Villalvazo M."/>
            <person name="Haas B.J."/>
            <person name="Pertea M."/>
            <person name="Feldblyum T.V."/>
            <person name="Utterback T.R."/>
            <person name="Shu C.L."/>
            <person name="Osoegawa K."/>
            <person name="de Jong P.J."/>
            <person name="Hrdy I."/>
            <person name="Horvathova L."/>
            <person name="Zubacova Z."/>
            <person name="Dolezal P."/>
            <person name="Malik S.B."/>
            <person name="Logsdon J.M. Jr."/>
            <person name="Henze K."/>
            <person name="Gupta A."/>
            <person name="Wang C.C."/>
            <person name="Dunne R.L."/>
            <person name="Upcroft J.A."/>
            <person name="Upcroft P."/>
            <person name="White O."/>
            <person name="Salzberg S.L."/>
            <person name="Tang P."/>
            <person name="Chiu C.-H."/>
            <person name="Lee Y.-S."/>
            <person name="Embley T.M."/>
            <person name="Coombs G.H."/>
            <person name="Mottram J.C."/>
            <person name="Tachezy J."/>
            <person name="Fraser-Liggett C.M."/>
            <person name="Johnson P.J."/>
        </authorList>
    </citation>
    <scope>NUCLEOTIDE SEQUENCE [LARGE SCALE GENOMIC DNA]</scope>
    <source>
        <strain evidence="18">G3</strain>
    </source>
</reference>
<feature type="active site" description="Proton acceptor" evidence="13">
    <location>
        <position position="1257"/>
    </location>
</feature>
<dbReference type="InterPro" id="IPR016208">
    <property type="entry name" value="Ald_Oxase/xanthine_DH-like"/>
</dbReference>
<evidence type="ECO:0000256" key="2">
    <source>
        <dbReference type="ARBA" id="ARBA00006849"/>
    </source>
</evidence>
<dbReference type="VEuPathDB" id="TrichDB:TVAGG3_0748490"/>
<proteinExistence type="inferred from homology"/>
<dbReference type="Gene3D" id="3.10.20.30">
    <property type="match status" value="1"/>
</dbReference>
<dbReference type="Gene3D" id="3.30.465.10">
    <property type="match status" value="1"/>
</dbReference>
<evidence type="ECO:0000259" key="17">
    <source>
        <dbReference type="PROSITE" id="PS51387"/>
    </source>
</evidence>
<dbReference type="PANTHER" id="PTHR45444">
    <property type="entry name" value="XANTHINE DEHYDROGENASE"/>
    <property type="match status" value="1"/>
</dbReference>
<dbReference type="Gene3D" id="3.90.1170.50">
    <property type="entry name" value="Aldehyde oxidase/xanthine dehydrogenase, a/b hammerhead"/>
    <property type="match status" value="1"/>
</dbReference>
<dbReference type="RefSeq" id="XP_001305898.1">
    <property type="nucleotide sequence ID" value="XM_001305897.1"/>
</dbReference>
<feature type="binding site" evidence="15">
    <location>
        <position position="789"/>
    </location>
    <ligand>
        <name>Mo-molybdopterin</name>
        <dbReference type="ChEBI" id="CHEBI:71302"/>
    </ligand>
    <ligandPart>
        <name>Mo</name>
        <dbReference type="ChEBI" id="CHEBI:28685"/>
    </ligandPart>
</feature>
<feature type="binding site" evidence="14">
    <location>
        <position position="351"/>
    </location>
    <ligand>
        <name>FAD</name>
        <dbReference type="ChEBI" id="CHEBI:57692"/>
    </ligand>
</feature>
<dbReference type="PROSITE" id="PS51085">
    <property type="entry name" value="2FE2S_FER_2"/>
    <property type="match status" value="1"/>
</dbReference>
<dbReference type="Gene3D" id="3.30.390.50">
    <property type="entry name" value="CO dehydrogenase flavoprotein, C-terminal domain"/>
    <property type="match status" value="1"/>
</dbReference>
<dbReference type="STRING" id="5722.A2FQ61"/>
<dbReference type="InterPro" id="IPR008274">
    <property type="entry name" value="AldOxase/xan_DH_MoCoBD1"/>
</dbReference>
<keyword evidence="8" id="KW-0560">Oxidoreductase</keyword>
<evidence type="ECO:0000256" key="6">
    <source>
        <dbReference type="ARBA" id="ARBA00022723"/>
    </source>
</evidence>
<keyword evidence="7 14" id="KW-0274">FAD</keyword>
<dbReference type="Gene3D" id="1.10.150.120">
    <property type="entry name" value="[2Fe-2S]-binding domain"/>
    <property type="match status" value="1"/>
</dbReference>
<evidence type="ECO:0000256" key="8">
    <source>
        <dbReference type="ARBA" id="ARBA00023002"/>
    </source>
</evidence>
<dbReference type="PROSITE" id="PS51387">
    <property type="entry name" value="FAD_PCMH"/>
    <property type="match status" value="1"/>
</dbReference>
<dbReference type="PROSITE" id="PS00197">
    <property type="entry name" value="2FE2S_FER_1"/>
    <property type="match status" value="1"/>
</dbReference>
<evidence type="ECO:0000313" key="19">
    <source>
        <dbReference type="Proteomes" id="UP000001542"/>
    </source>
</evidence>
<dbReference type="FunFam" id="3.30.365.10:FF:000003">
    <property type="entry name" value="Aldehyde oxidase 1"/>
    <property type="match status" value="1"/>
</dbReference>
<reference evidence="18" key="1">
    <citation type="submission" date="2006-10" db="EMBL/GenBank/DDBJ databases">
        <authorList>
            <person name="Amadeo P."/>
            <person name="Zhao Q."/>
            <person name="Wortman J."/>
            <person name="Fraser-Liggett C."/>
            <person name="Carlton J."/>
        </authorList>
    </citation>
    <scope>NUCLEOTIDE SEQUENCE</scope>
    <source>
        <strain evidence="18">G3</strain>
    </source>
</reference>
<evidence type="ECO:0000313" key="18">
    <source>
        <dbReference type="EMBL" id="EAX92968.1"/>
    </source>
</evidence>
<dbReference type="InterPro" id="IPR016169">
    <property type="entry name" value="FAD-bd_PCMH_sub2"/>
</dbReference>
<keyword evidence="6 15" id="KW-0479">Metal-binding</keyword>
<feature type="domain" description="FAD-binding PCMH-type" evidence="17">
    <location>
        <begin position="220"/>
        <end position="406"/>
    </location>
</feature>
<sequence length="1308" mass="145797">MLSSTSQRTFTGSNFANCIEFVLNGKKMVLEEGTFDPTMSLASWLRLDETNLKGTKIGCGEGGCGACTVLVSSFDPISKTIRHRSVNSCLMPVAQVHHQTITTIEGLGTVEKGINPIQQAFVEHHGTQCGYCTPGFIMNGYSLLLENPKPTTHQIDEHFDGNLCRCTGYRGIQEAMREFSTDNKPNDSSVKDTYQKSKATNVVPEVPIEFQGSCEHPVRLHYKNYDFYIPTTVEQVLEIKKENPKAEIIVGGSEVLIDIKWAGPTRPVYISTHRIPELYNISIKDGNLTFGANTSLQDIEMFCKHQLSVVKPHEGRILRELADRLAVFSSTQIRNTACVVGNIVHAGAVTDMSNFLLAADAILHIKNADTGKFRLEPMTDFFTGYRKIKLSPQDVITQIDVPLMKENEHFFVFKQAHRREDDICIVSSAFKVRISPDNKIEYISLGYSGMAAFPQRAKKAEKFLIGKEFTLPNIQEAMRIVNEEDLPLTENAPGGHVEFRRELARSFLFRFFHQTEKERGRPHDESACGIIERPGAEFSVTRANMIIDGQMKEDVKLKKQPNYVHSPLHMRSSAQQTTGEAVYTDDLPTFPHGLHAYFVLSTIPHGKIVKADYSKCLEYPGVVDVVTYKDIKGVNWVGDVMKDERVLAEDEVVFEGQPIAMVIAKDQVTAYRASKLAKIEYKKLPAIVSIQDAIKAKSYYPIHHQVADGDIEKGFKEADYVIEGNTSMGVQSHFYLETHACQAVPGENGHLNIYASTQNPTFTQAEIARVCNIPANQVEVHVKRLGGGFGSKETRSIMISNAVAVAAQKLKRPVRMVLDRNDDMAIMGGRHPFYATYKVGFNRDGRIISYKTDMYADCGWSLDLSLAITDRALLHADSSYKIPNLCADTWMCKTNNMSHTAFRGFGAPQGVLVMETVLEHVANYLKKPVNDIRYMNLYREGDVTHFGTVLDNCNVVPSWQYIKNRFDINKERKRIEEFNATHKYKKRGLAMAPLKFGIAFTFGTLNQSGCLIHIYKDGTILLSHGGVEMGQGLHTKMCQVAASALNVPIDLIHIEETSTDKVANTSATAASSGADLNGHAILHACAQLNMRLAKYRTPGRSWADACRAAWFDKIDLTAHGYYGMPNVGFDFVKKQGMPFQYYVYGASASEVEIDTLTGDHQVIRSDIVFDAGDPLNPAIDMGQIEGGFLQGYGWLTMEEFITGDEKNKWVRPGHVQTNGPGYYKIPGWNDVPIKFHVGLLPHSQNPLGVYSSKAIGEPPLLLANSIAFAIVDAIKYSRKENGLSDDFQIDYPLTSDRIRVLSAPKISK</sequence>
<dbReference type="InterPro" id="IPR036318">
    <property type="entry name" value="FAD-bd_PCMH-like_sf"/>
</dbReference>
<comment type="cofactor">
    <cofactor evidence="15">
        <name>[2Fe-2S] cluster</name>
        <dbReference type="ChEBI" id="CHEBI:190135"/>
    </cofactor>
    <text evidence="15">Binds 2 [2Fe-2S] clusters.</text>
</comment>
<dbReference type="SUPFAM" id="SSF54292">
    <property type="entry name" value="2Fe-2S ferredoxin-like"/>
    <property type="match status" value="1"/>
</dbReference>
<feature type="binding site" evidence="14">
    <location>
        <begin position="248"/>
        <end position="255"/>
    </location>
    <ligand>
        <name>FAD</name>
        <dbReference type="ChEBI" id="CHEBI:57692"/>
    </ligand>
</feature>
<comment type="similarity">
    <text evidence="2">Belongs to the xanthine dehydrogenase family.</text>
</comment>
<dbReference type="SMR" id="A2FQ61"/>
<evidence type="ECO:0000259" key="16">
    <source>
        <dbReference type="PROSITE" id="PS51085"/>
    </source>
</evidence>
<dbReference type="Pfam" id="PF03450">
    <property type="entry name" value="CO_deh_flav_C"/>
    <property type="match status" value="1"/>
</dbReference>
<dbReference type="SUPFAM" id="SSF54665">
    <property type="entry name" value="CO dehydrogenase molybdoprotein N-domain-like"/>
    <property type="match status" value="1"/>
</dbReference>
<dbReference type="GO" id="GO:0071949">
    <property type="term" value="F:FAD binding"/>
    <property type="evidence" value="ECO:0007669"/>
    <property type="project" value="InterPro"/>
</dbReference>
<feature type="binding site" evidence="15">
    <location>
        <position position="129"/>
    </location>
    <ligand>
        <name>[2Fe-2S] cluster</name>
        <dbReference type="ChEBI" id="CHEBI:190135"/>
        <label>2</label>
    </ligand>
</feature>
<accession>A2FQ61</accession>
<dbReference type="Pfam" id="PF01315">
    <property type="entry name" value="Ald_Xan_dh_C"/>
    <property type="match status" value="1"/>
</dbReference>
<dbReference type="SUPFAM" id="SSF56003">
    <property type="entry name" value="Molybdenum cofactor-binding domain"/>
    <property type="match status" value="1"/>
</dbReference>
<dbReference type="InterPro" id="IPR016167">
    <property type="entry name" value="FAD-bd_PCMH_sub1"/>
</dbReference>
<dbReference type="InterPro" id="IPR036683">
    <property type="entry name" value="CO_DH_flav_C_dom_sf"/>
</dbReference>
<dbReference type="InterPro" id="IPR046867">
    <property type="entry name" value="AldOxase/xan_DH_MoCoBD2"/>
</dbReference>
<dbReference type="OMA" id="PHPTQER"/>
<dbReference type="SUPFAM" id="SSF47741">
    <property type="entry name" value="CO dehydrogenase ISP C-domain like"/>
    <property type="match status" value="1"/>
</dbReference>
<keyword evidence="9 15" id="KW-0408">Iron</keyword>
<dbReference type="Gene3D" id="3.30.365.10">
    <property type="entry name" value="Aldehyde oxidase/xanthine dehydrogenase, molybdopterin binding domain"/>
    <property type="match status" value="4"/>
</dbReference>
<dbReference type="Pfam" id="PF02738">
    <property type="entry name" value="MoCoBD_1"/>
    <property type="match status" value="1"/>
</dbReference>
<dbReference type="InterPro" id="IPR037165">
    <property type="entry name" value="AldOxase/xan_DH_Mopterin-bd_sf"/>
</dbReference>
<feature type="binding site" evidence="15">
    <location>
        <position position="758"/>
    </location>
    <ligand>
        <name>Mo-molybdopterin</name>
        <dbReference type="ChEBI" id="CHEBI:71302"/>
    </ligand>
    <ligandPart>
        <name>Mo</name>
        <dbReference type="ChEBI" id="CHEBI:28685"/>
    </ligandPart>
</feature>
<name>A2FQ61_TRIV3</name>
<dbReference type="InterPro" id="IPR016166">
    <property type="entry name" value="FAD-bd_PCMH"/>
</dbReference>
<feature type="binding site" evidence="15">
    <location>
        <position position="89"/>
    </location>
    <ligand>
        <name>[2Fe-2S] cluster</name>
        <dbReference type="ChEBI" id="CHEBI:190135"/>
        <label>1</label>
    </ligand>
</feature>
<feature type="binding site" evidence="15">
    <location>
        <position position="64"/>
    </location>
    <ligand>
        <name>[2Fe-2S] cluster</name>
        <dbReference type="ChEBI" id="CHEBI:190135"/>
        <label>1</label>
    </ligand>
</feature>
<feature type="binding site" evidence="15">
    <location>
        <position position="59"/>
    </location>
    <ligand>
        <name>[2Fe-2S] cluster</name>
        <dbReference type="ChEBI" id="CHEBI:190135"/>
        <label>1</label>
    </ligand>
</feature>
<keyword evidence="10 15" id="KW-0411">Iron-sulfur</keyword>
<evidence type="ECO:0000256" key="13">
    <source>
        <dbReference type="PIRSR" id="PIRSR000127-1"/>
    </source>
</evidence>
<evidence type="ECO:0000256" key="4">
    <source>
        <dbReference type="ARBA" id="ARBA00022630"/>
    </source>
</evidence>
<evidence type="ECO:0000256" key="9">
    <source>
        <dbReference type="ARBA" id="ARBA00023004"/>
    </source>
</evidence>
<dbReference type="InterPro" id="IPR002888">
    <property type="entry name" value="2Fe-2S-bd"/>
</dbReference>
<dbReference type="InterPro" id="IPR002346">
    <property type="entry name" value="Mopterin_DH_FAD-bd"/>
</dbReference>
<evidence type="ECO:0000256" key="12">
    <source>
        <dbReference type="ARBA" id="ARBA00034078"/>
    </source>
</evidence>
<evidence type="ECO:0000256" key="1">
    <source>
        <dbReference type="ARBA" id="ARBA00001974"/>
    </source>
</evidence>
<feature type="binding site" evidence="15">
    <location>
        <position position="132"/>
    </location>
    <ligand>
        <name>[2Fe-2S] cluster</name>
        <dbReference type="ChEBI" id="CHEBI:190135"/>
        <label>2</label>
    </ligand>
</feature>
<dbReference type="GO" id="GO:0005506">
    <property type="term" value="F:iron ion binding"/>
    <property type="evidence" value="ECO:0007669"/>
    <property type="project" value="InterPro"/>
</dbReference>
<dbReference type="Pfam" id="PF01799">
    <property type="entry name" value="Fer2_2"/>
    <property type="match status" value="1"/>
</dbReference>
<feature type="binding site" evidence="15">
    <location>
        <position position="67"/>
    </location>
    <ligand>
        <name>[2Fe-2S] cluster</name>
        <dbReference type="ChEBI" id="CHEBI:190135"/>
        <label>1</label>
    </ligand>
</feature>
<comment type="cofactor">
    <cofactor evidence="1 14">
        <name>FAD</name>
        <dbReference type="ChEBI" id="CHEBI:57692"/>
    </cofactor>
</comment>
<dbReference type="EMBL" id="DS113938">
    <property type="protein sequence ID" value="EAX92968.1"/>
    <property type="molecule type" value="Genomic_DNA"/>
</dbReference>
<comment type="cofactor">
    <cofactor evidence="15">
        <name>Mo-molybdopterin</name>
        <dbReference type="ChEBI" id="CHEBI:71302"/>
    </cofactor>
    <text evidence="15">Binds 1 Mo-molybdopterin (Mo-MPT) cofactor per subunit.</text>
</comment>
<dbReference type="VEuPathDB" id="TrichDB:TVAG_416300"/>
<feature type="binding site" evidence="15">
    <location>
        <position position="166"/>
    </location>
    <ligand>
        <name>[2Fe-2S] cluster</name>
        <dbReference type="ChEBI" id="CHEBI:190135"/>
        <label>2</label>
    </ligand>
</feature>
<dbReference type="InterPro" id="IPR036856">
    <property type="entry name" value="Ald_Oxase/Xan_DH_a/b_sf"/>
</dbReference>
<feature type="binding site" evidence="14">
    <location>
        <position position="328"/>
    </location>
    <ligand>
        <name>FAD</name>
        <dbReference type="ChEBI" id="CHEBI:57692"/>
    </ligand>
</feature>
<evidence type="ECO:0000256" key="10">
    <source>
        <dbReference type="ARBA" id="ARBA00023014"/>
    </source>
</evidence>
<dbReference type="eggNOG" id="KOG0430">
    <property type="taxonomic scope" value="Eukaryota"/>
</dbReference>
<dbReference type="GO" id="GO:0051537">
    <property type="term" value="F:2 iron, 2 sulfur cluster binding"/>
    <property type="evidence" value="ECO:0007669"/>
    <property type="project" value="UniProtKB-KW"/>
</dbReference>
<dbReference type="InterPro" id="IPR036884">
    <property type="entry name" value="2Fe-2S-bd_dom_sf"/>
</dbReference>
<keyword evidence="4" id="KW-0285">Flavoprotein</keyword>
<dbReference type="FunFam" id="3.30.365.10:FF:000002">
    <property type="entry name" value="Xanthine dehydrogenase oxidase"/>
    <property type="match status" value="1"/>
</dbReference>
<evidence type="ECO:0000256" key="14">
    <source>
        <dbReference type="PIRSR" id="PIRSR000127-2"/>
    </source>
</evidence>
<dbReference type="SMART" id="SM01008">
    <property type="entry name" value="Ald_Xan_dh_C"/>
    <property type="match status" value="1"/>
</dbReference>
<dbReference type="Pfam" id="PF00111">
    <property type="entry name" value="Fer2"/>
    <property type="match status" value="1"/>
</dbReference>
<dbReference type="InterPro" id="IPR036010">
    <property type="entry name" value="2Fe-2S_ferredoxin-like_sf"/>
</dbReference>
<feature type="binding site" evidence="14">
    <location>
        <position position="793"/>
    </location>
    <ligand>
        <name>substrate</name>
    </ligand>
</feature>
<dbReference type="SUPFAM" id="SSF56176">
    <property type="entry name" value="FAD-binding/transporter-associated domain-like"/>
    <property type="match status" value="1"/>
</dbReference>
<feature type="binding site" evidence="14">
    <location>
        <position position="905"/>
    </location>
    <ligand>
        <name>substrate</name>
    </ligand>
</feature>
<dbReference type="FunFam" id="3.10.20.30:FF:000012">
    <property type="entry name" value="Xanthine dehydrogenase/oxidase"/>
    <property type="match status" value="1"/>
</dbReference>
<evidence type="ECO:0000256" key="11">
    <source>
        <dbReference type="ARBA" id="ARBA00023027"/>
    </source>
</evidence>
<dbReference type="Pfam" id="PF00941">
    <property type="entry name" value="FAD_binding_5"/>
    <property type="match status" value="1"/>
</dbReference>
<evidence type="ECO:0000256" key="7">
    <source>
        <dbReference type="ARBA" id="ARBA00022827"/>
    </source>
</evidence>
<dbReference type="InterPro" id="IPR012675">
    <property type="entry name" value="Beta-grasp_dom_sf"/>
</dbReference>
<organism evidence="18 19">
    <name type="scientific">Trichomonas vaginalis (strain ATCC PRA-98 / G3)</name>
    <dbReference type="NCBI Taxonomy" id="412133"/>
    <lineage>
        <taxon>Eukaryota</taxon>
        <taxon>Metamonada</taxon>
        <taxon>Parabasalia</taxon>
        <taxon>Trichomonadida</taxon>
        <taxon>Trichomonadidae</taxon>
        <taxon>Trichomonas</taxon>
    </lineage>
</organism>
<evidence type="ECO:0000256" key="5">
    <source>
        <dbReference type="ARBA" id="ARBA00022714"/>
    </source>
</evidence>
<feature type="binding site" evidence="15">
    <location>
        <position position="164"/>
    </location>
    <ligand>
        <name>[2Fe-2S] cluster</name>
        <dbReference type="ChEBI" id="CHEBI:190135"/>
        <label>2</label>
    </ligand>
</feature>
<evidence type="ECO:0000256" key="15">
    <source>
        <dbReference type="PIRSR" id="PIRSR000127-3"/>
    </source>
</evidence>
<feature type="binding site" evidence="15">
    <location>
        <position position="1070"/>
    </location>
    <ligand>
        <name>Mo-molybdopterin</name>
        <dbReference type="ChEBI" id="CHEBI:71302"/>
    </ligand>
    <ligandPart>
        <name>Mo</name>
        <dbReference type="ChEBI" id="CHEBI:28685"/>
    </ligandPart>
</feature>
<dbReference type="Gene3D" id="3.30.43.10">
    <property type="entry name" value="Uridine Diphospho-n-acetylenolpyruvylglucosamine Reductase, domain 2"/>
    <property type="match status" value="1"/>
</dbReference>
<dbReference type="InterPro" id="IPR001041">
    <property type="entry name" value="2Fe-2S_ferredoxin-type"/>
</dbReference>
<dbReference type="SUPFAM" id="SSF55447">
    <property type="entry name" value="CO dehydrogenase flavoprotein C-terminal domain-like"/>
    <property type="match status" value="1"/>
</dbReference>
<keyword evidence="19" id="KW-1185">Reference proteome</keyword>
<dbReference type="InterPro" id="IPR000674">
    <property type="entry name" value="Ald_Oxase/Xan_DH_a/b"/>
</dbReference>
<feature type="binding site" evidence="14">
    <location>
        <position position="414"/>
    </location>
    <ligand>
        <name>FAD</name>
        <dbReference type="ChEBI" id="CHEBI:57692"/>
    </ligand>
</feature>
<feature type="binding site" evidence="15">
    <location>
        <position position="903"/>
    </location>
    <ligand>
        <name>Mo-molybdopterin</name>
        <dbReference type="ChEBI" id="CHEBI:71302"/>
    </ligand>
    <ligandPart>
        <name>Mo</name>
        <dbReference type="ChEBI" id="CHEBI:28685"/>
    </ligandPart>
</feature>
<evidence type="ECO:0000256" key="3">
    <source>
        <dbReference type="ARBA" id="ARBA00022505"/>
    </source>
</evidence>
<dbReference type="OrthoDB" id="8300278at2759"/>
<keyword evidence="11" id="KW-0520">NAD</keyword>
<keyword evidence="3 15" id="KW-0500">Molybdenum</keyword>
<protein>
    <submittedName>
        <fullName evidence="18">Aldehyde oxidase and xanthine dehydrogenase, putative</fullName>
    </submittedName>
</protein>
<dbReference type="GO" id="GO:0016491">
    <property type="term" value="F:oxidoreductase activity"/>
    <property type="evidence" value="ECO:0000318"/>
    <property type="project" value="GO_Central"/>
</dbReference>
<dbReference type="KEGG" id="tva:4750683"/>
<dbReference type="PANTHER" id="PTHR45444:SF3">
    <property type="entry name" value="XANTHINE DEHYDROGENASE"/>
    <property type="match status" value="1"/>
</dbReference>
<dbReference type="PIRSF" id="PIRSF000127">
    <property type="entry name" value="Xanthine_DH"/>
    <property type="match status" value="1"/>
</dbReference>
<comment type="cofactor">
    <cofactor evidence="12">
        <name>[2Fe-2S] cluster</name>
        <dbReference type="ChEBI" id="CHEBI:190135"/>
    </cofactor>
</comment>
<dbReference type="InParanoid" id="A2FQ61"/>
<feature type="binding site" evidence="14">
    <location>
        <position position="1001"/>
    </location>
    <ligand>
        <name>substrate</name>
    </ligand>
</feature>
<gene>
    <name evidence="18" type="ORF">TVAG_416300</name>
</gene>
<dbReference type="Proteomes" id="UP000001542">
    <property type="component" value="Unassembled WGS sequence"/>
</dbReference>
<dbReference type="SMART" id="SM01092">
    <property type="entry name" value="CO_deh_flav_C"/>
    <property type="match status" value="1"/>
</dbReference>
<dbReference type="InterPro" id="IPR005107">
    <property type="entry name" value="CO_DH_flav_C"/>
</dbReference>
<dbReference type="Pfam" id="PF20256">
    <property type="entry name" value="MoCoBD_2"/>
    <property type="match status" value="1"/>
</dbReference>
<dbReference type="InterPro" id="IPR006058">
    <property type="entry name" value="2Fe2S_fd_BS"/>
</dbReference>
<feature type="binding site" evidence="14">
    <location>
        <position position="871"/>
    </location>
    <ligand>
        <name>substrate</name>
    </ligand>
</feature>